<comment type="caution">
    <text evidence="1">The sequence shown here is derived from an EMBL/GenBank/DDBJ whole genome shotgun (WGS) entry which is preliminary data.</text>
</comment>
<accession>A0A392PVG0</accession>
<dbReference type="EMBL" id="LXQA010099356">
    <property type="protein sequence ID" value="MCI16088.1"/>
    <property type="molecule type" value="Genomic_DNA"/>
</dbReference>
<keyword evidence="1" id="KW-0548">Nucleotidyltransferase</keyword>
<keyword evidence="1" id="KW-0808">Transferase</keyword>
<sequence>MQEVHDAVFSMNKDGAPGPDGFGAVFYQTFWDIIANDVYKAVLQFFSTGWILPNYNSNNVVLIPKSPDADAINHFRPIALANFKFKIISKILASRLARVAPTIISSNQRGFIPGRQISDCICLTSEAIN</sequence>
<reference evidence="1 2" key="1">
    <citation type="journal article" date="2018" name="Front. Plant Sci.">
        <title>Red Clover (Trifolium pratense) and Zigzag Clover (T. medium) - A Picture of Genomic Similarities and Differences.</title>
        <authorList>
            <person name="Dluhosova J."/>
            <person name="Istvanek J."/>
            <person name="Nedelnik J."/>
            <person name="Repkova J."/>
        </authorList>
    </citation>
    <scope>NUCLEOTIDE SEQUENCE [LARGE SCALE GENOMIC DNA]</scope>
    <source>
        <strain evidence="2">cv. 10/8</strain>
        <tissue evidence="1">Leaf</tissue>
    </source>
</reference>
<feature type="non-terminal residue" evidence="1">
    <location>
        <position position="129"/>
    </location>
</feature>
<keyword evidence="2" id="KW-1185">Reference proteome</keyword>
<dbReference type="GO" id="GO:0003964">
    <property type="term" value="F:RNA-directed DNA polymerase activity"/>
    <property type="evidence" value="ECO:0007669"/>
    <property type="project" value="UniProtKB-KW"/>
</dbReference>
<dbReference type="Proteomes" id="UP000265520">
    <property type="component" value="Unassembled WGS sequence"/>
</dbReference>
<proteinExistence type="predicted"/>
<keyword evidence="1" id="KW-0695">RNA-directed DNA polymerase</keyword>
<evidence type="ECO:0000313" key="1">
    <source>
        <dbReference type="EMBL" id="MCI16088.1"/>
    </source>
</evidence>
<dbReference type="AlphaFoldDB" id="A0A392PVG0"/>
<dbReference type="PANTHER" id="PTHR19446">
    <property type="entry name" value="REVERSE TRANSCRIPTASES"/>
    <property type="match status" value="1"/>
</dbReference>
<name>A0A392PVG0_9FABA</name>
<evidence type="ECO:0000313" key="2">
    <source>
        <dbReference type="Proteomes" id="UP000265520"/>
    </source>
</evidence>
<organism evidence="1 2">
    <name type="scientific">Trifolium medium</name>
    <dbReference type="NCBI Taxonomy" id="97028"/>
    <lineage>
        <taxon>Eukaryota</taxon>
        <taxon>Viridiplantae</taxon>
        <taxon>Streptophyta</taxon>
        <taxon>Embryophyta</taxon>
        <taxon>Tracheophyta</taxon>
        <taxon>Spermatophyta</taxon>
        <taxon>Magnoliopsida</taxon>
        <taxon>eudicotyledons</taxon>
        <taxon>Gunneridae</taxon>
        <taxon>Pentapetalae</taxon>
        <taxon>rosids</taxon>
        <taxon>fabids</taxon>
        <taxon>Fabales</taxon>
        <taxon>Fabaceae</taxon>
        <taxon>Papilionoideae</taxon>
        <taxon>50 kb inversion clade</taxon>
        <taxon>NPAAA clade</taxon>
        <taxon>Hologalegina</taxon>
        <taxon>IRL clade</taxon>
        <taxon>Trifolieae</taxon>
        <taxon>Trifolium</taxon>
    </lineage>
</organism>
<protein>
    <submittedName>
        <fullName evidence="1">RNA-directed DNA polymerase (Reverse transcriptase)</fullName>
    </submittedName>
</protein>